<feature type="region of interest" description="Disordered" evidence="1">
    <location>
        <begin position="290"/>
        <end position="396"/>
    </location>
</feature>
<protein>
    <recommendedName>
        <fullName evidence="2">BSD domain-containing protein</fullName>
    </recommendedName>
</protein>
<organism evidence="3 4">
    <name type="scientific">Sphaeroforma arctica JP610</name>
    <dbReference type="NCBI Taxonomy" id="667725"/>
    <lineage>
        <taxon>Eukaryota</taxon>
        <taxon>Ichthyosporea</taxon>
        <taxon>Ichthyophonida</taxon>
        <taxon>Sphaeroforma</taxon>
    </lineage>
</organism>
<feature type="compositionally biased region" description="Polar residues" evidence="1">
    <location>
        <begin position="330"/>
        <end position="346"/>
    </location>
</feature>
<dbReference type="Pfam" id="PF03909">
    <property type="entry name" value="BSD"/>
    <property type="match status" value="1"/>
</dbReference>
<evidence type="ECO:0000313" key="3">
    <source>
        <dbReference type="EMBL" id="KNC81033.1"/>
    </source>
</evidence>
<feature type="region of interest" description="Disordered" evidence="1">
    <location>
        <begin position="57"/>
        <end position="95"/>
    </location>
</feature>
<dbReference type="EMBL" id="KQ242076">
    <property type="protein sequence ID" value="KNC81033.1"/>
    <property type="molecule type" value="Genomic_DNA"/>
</dbReference>
<evidence type="ECO:0000259" key="2">
    <source>
        <dbReference type="PROSITE" id="PS50858"/>
    </source>
</evidence>
<dbReference type="InterPro" id="IPR035925">
    <property type="entry name" value="BSD_dom_sf"/>
</dbReference>
<evidence type="ECO:0000313" key="4">
    <source>
        <dbReference type="Proteomes" id="UP000054560"/>
    </source>
</evidence>
<dbReference type="eggNOG" id="KOG4310">
    <property type="taxonomic scope" value="Eukaryota"/>
</dbReference>
<dbReference type="AlphaFoldDB" id="A0A0L0FYJ4"/>
<name>A0A0L0FYJ4_9EUKA</name>
<dbReference type="Proteomes" id="UP000054560">
    <property type="component" value="Unassembled WGS sequence"/>
</dbReference>
<dbReference type="GO" id="GO:0005794">
    <property type="term" value="C:Golgi apparatus"/>
    <property type="evidence" value="ECO:0007669"/>
    <property type="project" value="TreeGrafter"/>
</dbReference>
<dbReference type="PANTHER" id="PTHR16019">
    <property type="entry name" value="SYNAPSE-ASSOCIATED PROTEIN"/>
    <property type="match status" value="1"/>
</dbReference>
<dbReference type="GeneID" id="25907130"/>
<dbReference type="PANTHER" id="PTHR16019:SF6">
    <property type="entry name" value="SYNAPSE-ASSOCIATED PROTEIN 1"/>
    <property type="match status" value="1"/>
</dbReference>
<dbReference type="SUPFAM" id="SSF140383">
    <property type="entry name" value="BSD domain-like"/>
    <property type="match status" value="1"/>
</dbReference>
<feature type="compositionally biased region" description="Polar residues" evidence="1">
    <location>
        <begin position="298"/>
        <end position="308"/>
    </location>
</feature>
<feature type="compositionally biased region" description="Acidic residues" evidence="1">
    <location>
        <begin position="384"/>
        <end position="396"/>
    </location>
</feature>
<dbReference type="Gene3D" id="1.10.3970.10">
    <property type="entry name" value="BSD domain"/>
    <property type="match status" value="1"/>
</dbReference>
<accession>A0A0L0FYJ4</accession>
<feature type="domain" description="BSD" evidence="2">
    <location>
        <begin position="226"/>
        <end position="280"/>
    </location>
</feature>
<feature type="compositionally biased region" description="Polar residues" evidence="1">
    <location>
        <begin position="24"/>
        <end position="41"/>
    </location>
</feature>
<dbReference type="InterPro" id="IPR005607">
    <property type="entry name" value="BSD_dom"/>
</dbReference>
<dbReference type="SMART" id="SM00751">
    <property type="entry name" value="BSD"/>
    <property type="match status" value="1"/>
</dbReference>
<sequence>MFSSWVDAATNVAAGPSAVDDTAGTGQTEGSDPNTATGSSVSEDKIRSLASSWWSSAQTSMQKASESAAVMSKKAAEQAQEMSKKAAEQASELSKNAGEYGQKTLQSATVMSSDILTKAKQSTTAVAPTEGDSDAAKVPAAAQGSFDLLGSIAVLGNKVRSTVDSMTEDWEKEQNKFLAEKEQARVFQHDNSMMPLWAGFADEESVKAQILTLSLDKRNFLVDPPAGNDFHFDLDIFSAACMSALKYDPRIETVRFELVPKTVKESRFWRNYLYRVSLIKQQASLSSMQSEVEVGASPKSNSSSQLTNRHSDIVASPPPQPNKLMRRTSNDTLSTEESLSNTGSEITETKGIAETRSDTVPVLSNAVASASPTEEASALKSDSDGEDDFDVSDLDDLDGELDGLDIADLDDLDVDDLGDLSE</sequence>
<dbReference type="GO" id="GO:0005634">
    <property type="term" value="C:nucleus"/>
    <property type="evidence" value="ECO:0007669"/>
    <property type="project" value="TreeGrafter"/>
</dbReference>
<proteinExistence type="predicted"/>
<dbReference type="RefSeq" id="XP_014154935.1">
    <property type="nucleotide sequence ID" value="XM_014299460.1"/>
</dbReference>
<dbReference type="OrthoDB" id="47923at2759"/>
<dbReference type="PROSITE" id="PS50858">
    <property type="entry name" value="BSD"/>
    <property type="match status" value="1"/>
</dbReference>
<keyword evidence="4" id="KW-1185">Reference proteome</keyword>
<evidence type="ECO:0000256" key="1">
    <source>
        <dbReference type="SAM" id="MobiDB-lite"/>
    </source>
</evidence>
<dbReference type="GO" id="GO:0038203">
    <property type="term" value="P:TORC2 signaling"/>
    <property type="evidence" value="ECO:0007669"/>
    <property type="project" value="TreeGrafter"/>
</dbReference>
<feature type="region of interest" description="Disordered" evidence="1">
    <location>
        <begin position="10"/>
        <end position="45"/>
    </location>
</feature>
<reference evidence="3 4" key="1">
    <citation type="submission" date="2011-02" db="EMBL/GenBank/DDBJ databases">
        <title>The Genome Sequence of Sphaeroforma arctica JP610.</title>
        <authorList>
            <consortium name="The Broad Institute Genome Sequencing Platform"/>
            <person name="Russ C."/>
            <person name="Cuomo C."/>
            <person name="Young S.K."/>
            <person name="Zeng Q."/>
            <person name="Gargeya S."/>
            <person name="Alvarado L."/>
            <person name="Berlin A."/>
            <person name="Chapman S.B."/>
            <person name="Chen Z."/>
            <person name="Freedman E."/>
            <person name="Gellesch M."/>
            <person name="Goldberg J."/>
            <person name="Griggs A."/>
            <person name="Gujja S."/>
            <person name="Heilman E."/>
            <person name="Heiman D."/>
            <person name="Howarth C."/>
            <person name="Mehta T."/>
            <person name="Neiman D."/>
            <person name="Pearson M."/>
            <person name="Roberts A."/>
            <person name="Saif S."/>
            <person name="Shea T."/>
            <person name="Shenoy N."/>
            <person name="Sisk P."/>
            <person name="Stolte C."/>
            <person name="Sykes S."/>
            <person name="White J."/>
            <person name="Yandava C."/>
            <person name="Burger G."/>
            <person name="Gray M.W."/>
            <person name="Holland P.W.H."/>
            <person name="King N."/>
            <person name="Lang F.B.F."/>
            <person name="Roger A.J."/>
            <person name="Ruiz-Trillo I."/>
            <person name="Haas B."/>
            <person name="Nusbaum C."/>
            <person name="Birren B."/>
        </authorList>
    </citation>
    <scope>NUCLEOTIDE SEQUENCE [LARGE SCALE GENOMIC DNA]</scope>
    <source>
        <strain evidence="3 4">JP610</strain>
    </source>
</reference>
<feature type="compositionally biased region" description="Basic and acidic residues" evidence="1">
    <location>
        <begin position="347"/>
        <end position="357"/>
    </location>
</feature>
<dbReference type="InterPro" id="IPR051494">
    <property type="entry name" value="BSD_domain-containing"/>
</dbReference>
<gene>
    <name evidence="3" type="ORF">SARC_06626</name>
</gene>